<dbReference type="CDD" id="cd00761">
    <property type="entry name" value="Glyco_tranf_GTA_type"/>
    <property type="match status" value="1"/>
</dbReference>
<evidence type="ECO:0000256" key="1">
    <source>
        <dbReference type="ARBA" id="ARBA00003301"/>
    </source>
</evidence>
<dbReference type="Pfam" id="PF00535">
    <property type="entry name" value="Glycos_transf_2"/>
    <property type="match status" value="1"/>
</dbReference>
<dbReference type="GO" id="GO:0016740">
    <property type="term" value="F:transferase activity"/>
    <property type="evidence" value="ECO:0007669"/>
    <property type="project" value="UniProtKB-KW"/>
</dbReference>
<sequence>MLSFCSVLLQPRFSLVIPVYDQQKHLLNVVASIQRQTFKNFEIVFVDDGSTDESLQIIQGLSQKYDNIVILKHEKNLGTLHTRTDGALSANGEYVIQFDPDDRFTTDDALQQLDEQMHESYDIYHFKENRIYNGEAYEFTWQNPKDIYLHNEQILDLVLNGKLSYTVHGKSIKRGLYTSLKNMFGPLESQHIIYSEDFFMILGLSINAKSYKGLNVVAYDYYMNTDSVMGDMETSLNKSIKYITDSNIIYQQCYHLTNSSLIFDRYLDVIWFFNQQTKLNYEDKFQICQLVLKEYVKDYERVMHETCGFK</sequence>
<dbReference type="InterPro" id="IPR029044">
    <property type="entry name" value="Nucleotide-diphossugar_trans"/>
</dbReference>
<dbReference type="EMBL" id="CATOUU010000471">
    <property type="protein sequence ID" value="CAI9931054.1"/>
    <property type="molecule type" value="Genomic_DNA"/>
</dbReference>
<proteinExistence type="predicted"/>
<evidence type="ECO:0000313" key="5">
    <source>
        <dbReference type="Proteomes" id="UP001642409"/>
    </source>
</evidence>
<reference evidence="4 5" key="2">
    <citation type="submission" date="2024-07" db="EMBL/GenBank/DDBJ databases">
        <authorList>
            <person name="Akdeniz Z."/>
        </authorList>
    </citation>
    <scope>NUCLEOTIDE SEQUENCE [LARGE SCALE GENOMIC DNA]</scope>
</reference>
<keyword evidence="5" id="KW-1185">Reference proteome</keyword>
<dbReference type="InterPro" id="IPR050834">
    <property type="entry name" value="Glycosyltransf_2"/>
</dbReference>
<dbReference type="PANTHER" id="PTHR43685">
    <property type="entry name" value="GLYCOSYLTRANSFERASE"/>
    <property type="match status" value="1"/>
</dbReference>
<feature type="domain" description="Glycosyltransferase 2-like" evidence="2">
    <location>
        <begin position="14"/>
        <end position="163"/>
    </location>
</feature>
<gene>
    <name evidence="3" type="ORF">HINF_LOCUS18699</name>
    <name evidence="4" type="ORF">HINF_LOCUS33419</name>
</gene>
<name>A0AA86P5Z0_9EUKA</name>
<dbReference type="InterPro" id="IPR001173">
    <property type="entry name" value="Glyco_trans_2-like"/>
</dbReference>
<dbReference type="SUPFAM" id="SSF53448">
    <property type="entry name" value="Nucleotide-diphospho-sugar transferases"/>
    <property type="match status" value="1"/>
</dbReference>
<dbReference type="EMBL" id="CAXDID020000116">
    <property type="protein sequence ID" value="CAL6030542.1"/>
    <property type="molecule type" value="Genomic_DNA"/>
</dbReference>
<evidence type="ECO:0000259" key="2">
    <source>
        <dbReference type="Pfam" id="PF00535"/>
    </source>
</evidence>
<protein>
    <submittedName>
        <fullName evidence="3">Glycosyl transferase family 2 protein</fullName>
    </submittedName>
    <submittedName>
        <fullName evidence="4">Glycosyl_transferase family 2 protein</fullName>
    </submittedName>
</protein>
<evidence type="ECO:0000313" key="4">
    <source>
        <dbReference type="EMBL" id="CAL6030542.1"/>
    </source>
</evidence>
<dbReference type="AlphaFoldDB" id="A0AA86P5Z0"/>
<evidence type="ECO:0000313" key="3">
    <source>
        <dbReference type="EMBL" id="CAI9931054.1"/>
    </source>
</evidence>
<dbReference type="PANTHER" id="PTHR43685:SF2">
    <property type="entry name" value="GLYCOSYLTRANSFERASE 2-LIKE DOMAIN-CONTAINING PROTEIN"/>
    <property type="match status" value="1"/>
</dbReference>
<reference evidence="3" key="1">
    <citation type="submission" date="2023-06" db="EMBL/GenBank/DDBJ databases">
        <authorList>
            <person name="Kurt Z."/>
        </authorList>
    </citation>
    <scope>NUCLEOTIDE SEQUENCE</scope>
</reference>
<dbReference type="Gene3D" id="3.90.550.10">
    <property type="entry name" value="Spore Coat Polysaccharide Biosynthesis Protein SpsA, Chain A"/>
    <property type="match status" value="1"/>
</dbReference>
<comment type="function">
    <text evidence="1">Dolichyl-phosphate beta-glucosyltransferase involved in the glycosylation of glycoproteins through the synthesis of dolichyl beta-D-glucosyl phosphate which serves as a sugar donor for transfer of three glucose residues to the Man-9-GlcNAc-2-PP-dolichol precursor to N-glycans.</text>
</comment>
<keyword evidence="3" id="KW-0808">Transferase</keyword>
<dbReference type="Proteomes" id="UP001642409">
    <property type="component" value="Unassembled WGS sequence"/>
</dbReference>
<comment type="caution">
    <text evidence="3">The sequence shown here is derived from an EMBL/GenBank/DDBJ whole genome shotgun (WGS) entry which is preliminary data.</text>
</comment>
<organism evidence="3">
    <name type="scientific">Hexamita inflata</name>
    <dbReference type="NCBI Taxonomy" id="28002"/>
    <lineage>
        <taxon>Eukaryota</taxon>
        <taxon>Metamonada</taxon>
        <taxon>Diplomonadida</taxon>
        <taxon>Hexamitidae</taxon>
        <taxon>Hexamitinae</taxon>
        <taxon>Hexamita</taxon>
    </lineage>
</organism>
<accession>A0AA86P5Z0</accession>